<evidence type="ECO:0000313" key="3">
    <source>
        <dbReference type="Proteomes" id="UP000886653"/>
    </source>
</evidence>
<feature type="compositionally biased region" description="Low complexity" evidence="1">
    <location>
        <begin position="424"/>
        <end position="436"/>
    </location>
</feature>
<sequence length="572" mass="62014">MASLATKPKTVHRVKSDLNDSLLEEHLKIANVLLPEDNLEDLVQLRIAPELVSRRLRARQAKESQSPTLTPHLLSPQRDGAFTPTSSSENDSGSSKDPRSNHHLLNHTASSRPITPLEQQYQHQTASSSSHNLQDSSSSGLDTEDDASVREEITSALGLGKIPPTSQLPKPIRSRKNSRLRSASELTIATLTSFEPPHSNPKTPSKSGIKESRATSNKNTASPSQPSRRKPTLTNSPEFEHSSKGLRYGSQTAPLPRQRTSTQTSIGSALTKPRLAGRAKAGAARNTSTPLNPHRKNANGRPRSLSASSISEMLMTDDDTLPPWSIDPSPRLYKVDPTAADVEPGYDDLILPTVARQLEAQQKARGDFLAEHNKKCGPIDVSEWDPAGTPVLVRRITPPPAPLPPTVPIPTTESPALMEQDQCVVPSPVSSRSPTPELRHSTVDERPIRPAQVDVQPPEDETIPDPPKSSPERHLSPPSPTTSSPRTSVIDPVHAWTTSPKSRGSTRPISSPPSRPHPTETLSSSSPKPKPTPPLTLPETLNEVQQLRIDDDEQIDSNDSNSAGCCKSCTIM</sequence>
<gene>
    <name evidence="2" type="ORF">CROQUDRAFT_89369</name>
</gene>
<reference evidence="2" key="1">
    <citation type="submission" date="2013-11" db="EMBL/GenBank/DDBJ databases">
        <title>Genome sequence of the fusiform rust pathogen reveals effectors for host alternation and coevolution with pine.</title>
        <authorList>
            <consortium name="DOE Joint Genome Institute"/>
            <person name="Smith K."/>
            <person name="Pendleton A."/>
            <person name="Kubisiak T."/>
            <person name="Anderson C."/>
            <person name="Salamov A."/>
            <person name="Aerts A."/>
            <person name="Riley R."/>
            <person name="Clum A."/>
            <person name="Lindquist E."/>
            <person name="Ence D."/>
            <person name="Campbell M."/>
            <person name="Kronenberg Z."/>
            <person name="Feau N."/>
            <person name="Dhillon B."/>
            <person name="Hamelin R."/>
            <person name="Burleigh J."/>
            <person name="Smith J."/>
            <person name="Yandell M."/>
            <person name="Nelson C."/>
            <person name="Grigoriev I."/>
            <person name="Davis J."/>
        </authorList>
    </citation>
    <scope>NUCLEOTIDE SEQUENCE</scope>
    <source>
        <strain evidence="2">G11</strain>
    </source>
</reference>
<feature type="region of interest" description="Disordered" evidence="1">
    <location>
        <begin position="396"/>
        <end position="538"/>
    </location>
</feature>
<feature type="compositionally biased region" description="Low complexity" evidence="1">
    <location>
        <begin position="127"/>
        <end position="139"/>
    </location>
</feature>
<dbReference type="EMBL" id="MU167229">
    <property type="protein sequence ID" value="KAG0149281.1"/>
    <property type="molecule type" value="Genomic_DNA"/>
</dbReference>
<name>A0A9P6NTK8_9BASI</name>
<feature type="region of interest" description="Disordered" evidence="1">
    <location>
        <begin position="118"/>
        <end position="305"/>
    </location>
</feature>
<feature type="compositionally biased region" description="Pro residues" evidence="1">
    <location>
        <begin position="397"/>
        <end position="408"/>
    </location>
</feature>
<comment type="caution">
    <text evidence="2">The sequence shown here is derived from an EMBL/GenBank/DDBJ whole genome shotgun (WGS) entry which is preliminary data.</text>
</comment>
<organism evidence="2 3">
    <name type="scientific">Cronartium quercuum f. sp. fusiforme G11</name>
    <dbReference type="NCBI Taxonomy" id="708437"/>
    <lineage>
        <taxon>Eukaryota</taxon>
        <taxon>Fungi</taxon>
        <taxon>Dikarya</taxon>
        <taxon>Basidiomycota</taxon>
        <taxon>Pucciniomycotina</taxon>
        <taxon>Pucciniomycetes</taxon>
        <taxon>Pucciniales</taxon>
        <taxon>Coleosporiaceae</taxon>
        <taxon>Cronartium</taxon>
    </lineage>
</organism>
<evidence type="ECO:0000256" key="1">
    <source>
        <dbReference type="SAM" id="MobiDB-lite"/>
    </source>
</evidence>
<keyword evidence="3" id="KW-1185">Reference proteome</keyword>
<accession>A0A9P6NTK8</accession>
<protein>
    <submittedName>
        <fullName evidence="2">Uncharacterized protein</fullName>
    </submittedName>
</protein>
<feature type="region of interest" description="Disordered" evidence="1">
    <location>
        <begin position="58"/>
        <end position="106"/>
    </location>
</feature>
<feature type="compositionally biased region" description="Polar residues" evidence="1">
    <location>
        <begin position="249"/>
        <end position="268"/>
    </location>
</feature>
<proteinExistence type="predicted"/>
<evidence type="ECO:0000313" key="2">
    <source>
        <dbReference type="EMBL" id="KAG0149281.1"/>
    </source>
</evidence>
<feature type="compositionally biased region" description="Polar residues" evidence="1">
    <location>
        <begin position="180"/>
        <end position="193"/>
    </location>
</feature>
<feature type="compositionally biased region" description="Polar residues" evidence="1">
    <location>
        <begin position="214"/>
        <end position="237"/>
    </location>
</feature>
<feature type="region of interest" description="Disordered" evidence="1">
    <location>
        <begin position="550"/>
        <end position="572"/>
    </location>
</feature>
<dbReference type="Proteomes" id="UP000886653">
    <property type="component" value="Unassembled WGS sequence"/>
</dbReference>
<feature type="compositionally biased region" description="Low complexity" evidence="1">
    <location>
        <begin position="276"/>
        <end position="285"/>
    </location>
</feature>
<dbReference type="OrthoDB" id="2507848at2759"/>
<dbReference type="AlphaFoldDB" id="A0A9P6NTK8"/>
<feature type="compositionally biased region" description="Basic and acidic residues" evidence="1">
    <location>
        <begin position="437"/>
        <end position="448"/>
    </location>
</feature>